<comment type="caution">
    <text evidence="2">The sequence shown here is derived from an EMBL/GenBank/DDBJ whole genome shotgun (WGS) entry which is preliminary data.</text>
</comment>
<dbReference type="Pfam" id="PF00561">
    <property type="entry name" value="Abhydrolase_1"/>
    <property type="match status" value="1"/>
</dbReference>
<dbReference type="PANTHER" id="PTHR43798">
    <property type="entry name" value="MONOACYLGLYCEROL LIPASE"/>
    <property type="match status" value="1"/>
</dbReference>
<gene>
    <name evidence="2" type="ORF">GTP44_16795</name>
</gene>
<protein>
    <submittedName>
        <fullName evidence="2">Alpha/beta fold hydrolase</fullName>
    </submittedName>
</protein>
<proteinExistence type="predicted"/>
<dbReference type="AlphaFoldDB" id="A0A6L8MNY1"/>
<dbReference type="InterPro" id="IPR000073">
    <property type="entry name" value="AB_hydrolase_1"/>
</dbReference>
<reference evidence="2 3" key="1">
    <citation type="submission" date="2019-12" db="EMBL/GenBank/DDBJ databases">
        <title>Novel species isolated from a subtropical stream in China.</title>
        <authorList>
            <person name="Lu H."/>
        </authorList>
    </citation>
    <scope>NUCLEOTIDE SEQUENCE [LARGE SCALE GENOMIC DNA]</scope>
    <source>
        <strain evidence="2 3">FT50W</strain>
    </source>
</reference>
<keyword evidence="2" id="KW-0378">Hydrolase</keyword>
<name>A0A6L8MNY1_9BURK</name>
<sequence length="235" mass="26371">MRLDFVPGTLCDERMWGRLLPLLGDGFEFNHVPLPKAHTREQMLELIGAHSALKANLVGFSLGAYLSVEYALTHPERVQSLTIIGSAGKKLGDKEKTTRERIIPQLEKNLYTGMTQMRLREIVAPEHLDDAELIGIIQRMAVDLGKEVLLAQFRSTIERPDLMDRVRALQCPVLIIGSEHDKLVPADDVRELADNCPNAQLHLLSEGAGHMMPLEAPQALAHHMRTFYTKPRCQV</sequence>
<dbReference type="InterPro" id="IPR029058">
    <property type="entry name" value="AB_hydrolase_fold"/>
</dbReference>
<dbReference type="RefSeq" id="WP_161020348.1">
    <property type="nucleotide sequence ID" value="NZ_WWCP01000021.1"/>
</dbReference>
<organism evidence="2 3">
    <name type="scientific">Duganella lactea</name>
    <dbReference type="NCBI Taxonomy" id="2692173"/>
    <lineage>
        <taxon>Bacteria</taxon>
        <taxon>Pseudomonadati</taxon>
        <taxon>Pseudomonadota</taxon>
        <taxon>Betaproteobacteria</taxon>
        <taxon>Burkholderiales</taxon>
        <taxon>Oxalobacteraceae</taxon>
        <taxon>Telluria group</taxon>
        <taxon>Duganella</taxon>
    </lineage>
</organism>
<dbReference type="SUPFAM" id="SSF53474">
    <property type="entry name" value="alpha/beta-Hydrolases"/>
    <property type="match status" value="1"/>
</dbReference>
<dbReference type="PRINTS" id="PR00111">
    <property type="entry name" value="ABHYDROLASE"/>
</dbReference>
<feature type="domain" description="AB hydrolase-1" evidence="1">
    <location>
        <begin position="41"/>
        <end position="217"/>
    </location>
</feature>
<dbReference type="Gene3D" id="3.40.50.1820">
    <property type="entry name" value="alpha/beta hydrolase"/>
    <property type="match status" value="1"/>
</dbReference>
<evidence type="ECO:0000313" key="3">
    <source>
        <dbReference type="Proteomes" id="UP000474565"/>
    </source>
</evidence>
<evidence type="ECO:0000259" key="1">
    <source>
        <dbReference type="Pfam" id="PF00561"/>
    </source>
</evidence>
<accession>A0A6L8MNY1</accession>
<dbReference type="GO" id="GO:0016787">
    <property type="term" value="F:hydrolase activity"/>
    <property type="evidence" value="ECO:0007669"/>
    <property type="project" value="UniProtKB-KW"/>
</dbReference>
<evidence type="ECO:0000313" key="2">
    <source>
        <dbReference type="EMBL" id="MYM83606.1"/>
    </source>
</evidence>
<dbReference type="EMBL" id="WWCP01000021">
    <property type="protein sequence ID" value="MYM83606.1"/>
    <property type="molecule type" value="Genomic_DNA"/>
</dbReference>
<dbReference type="Proteomes" id="UP000474565">
    <property type="component" value="Unassembled WGS sequence"/>
</dbReference>
<dbReference type="InterPro" id="IPR050266">
    <property type="entry name" value="AB_hydrolase_sf"/>
</dbReference>